<accession>A0ABS5FUJ0</accession>
<reference evidence="8" key="1">
    <citation type="journal article" date="2021" name="ISME J.">
        <title>Evolutionary origin and ecological implication of a unique nif island in free-living Bradyrhizobium lineages.</title>
        <authorList>
            <person name="Tao J."/>
        </authorList>
    </citation>
    <scope>NUCLEOTIDE SEQUENCE [LARGE SCALE GENOMIC DNA]</scope>
    <source>
        <strain evidence="8">SZCCT0434</strain>
    </source>
</reference>
<dbReference type="PROSITE" id="PS50850">
    <property type="entry name" value="MFS"/>
    <property type="match status" value="1"/>
</dbReference>
<evidence type="ECO:0000313" key="8">
    <source>
        <dbReference type="Proteomes" id="UP001315278"/>
    </source>
</evidence>
<dbReference type="InterPro" id="IPR050382">
    <property type="entry name" value="MFS_Na/Anion_cotransporter"/>
</dbReference>
<proteinExistence type="predicted"/>
<evidence type="ECO:0000256" key="5">
    <source>
        <dbReference type="SAM" id="Phobius"/>
    </source>
</evidence>
<comment type="caution">
    <text evidence="7">The sequence shown here is derived from an EMBL/GenBank/DDBJ whole genome shotgun (WGS) entry which is preliminary data.</text>
</comment>
<feature type="transmembrane region" description="Helical" evidence="5">
    <location>
        <begin position="41"/>
        <end position="73"/>
    </location>
</feature>
<keyword evidence="2 5" id="KW-0812">Transmembrane</keyword>
<dbReference type="Pfam" id="PF07690">
    <property type="entry name" value="MFS_1"/>
    <property type="match status" value="1"/>
</dbReference>
<evidence type="ECO:0000256" key="1">
    <source>
        <dbReference type="ARBA" id="ARBA00004141"/>
    </source>
</evidence>
<evidence type="ECO:0000256" key="2">
    <source>
        <dbReference type="ARBA" id="ARBA00022692"/>
    </source>
</evidence>
<feature type="transmembrane region" description="Helical" evidence="5">
    <location>
        <begin position="15"/>
        <end position="34"/>
    </location>
</feature>
<evidence type="ECO:0000256" key="3">
    <source>
        <dbReference type="ARBA" id="ARBA00022989"/>
    </source>
</evidence>
<comment type="subcellular location">
    <subcellularLocation>
        <location evidence="1">Membrane</location>
        <topology evidence="1">Multi-pass membrane protein</topology>
    </subcellularLocation>
</comment>
<evidence type="ECO:0000256" key="4">
    <source>
        <dbReference type="ARBA" id="ARBA00023136"/>
    </source>
</evidence>
<dbReference type="PANTHER" id="PTHR11662">
    <property type="entry name" value="SOLUTE CARRIER FAMILY 17"/>
    <property type="match status" value="1"/>
</dbReference>
<evidence type="ECO:0000313" key="7">
    <source>
        <dbReference type="EMBL" id="MBR0800496.1"/>
    </source>
</evidence>
<sequence>MMDELCLSPRQFGDLGSGFFWLFAVGGIFGGFLADRFSTRVLIVAMVLVWSLCQLPIAMTASLGTIILCRAVLGLAQGPAWPIAVHALTKWFPNDRRNLPIAIVAQGSVIGLIVASCR</sequence>
<feature type="domain" description="Major facilitator superfamily (MFS) profile" evidence="6">
    <location>
        <begin position="1"/>
        <end position="118"/>
    </location>
</feature>
<keyword evidence="8" id="KW-1185">Reference proteome</keyword>
<name>A0ABS5FUJ0_9BRAD</name>
<keyword evidence="3 5" id="KW-1133">Transmembrane helix</keyword>
<dbReference type="InterPro" id="IPR020846">
    <property type="entry name" value="MFS_dom"/>
</dbReference>
<protein>
    <submittedName>
        <fullName evidence="7">MFS transporter</fullName>
    </submittedName>
</protein>
<dbReference type="SUPFAM" id="SSF103473">
    <property type="entry name" value="MFS general substrate transporter"/>
    <property type="match status" value="1"/>
</dbReference>
<organism evidence="7 8">
    <name type="scientific">Bradyrhizobium jicamae</name>
    <dbReference type="NCBI Taxonomy" id="280332"/>
    <lineage>
        <taxon>Bacteria</taxon>
        <taxon>Pseudomonadati</taxon>
        <taxon>Pseudomonadota</taxon>
        <taxon>Alphaproteobacteria</taxon>
        <taxon>Hyphomicrobiales</taxon>
        <taxon>Nitrobacteraceae</taxon>
        <taxon>Bradyrhizobium</taxon>
    </lineage>
</organism>
<dbReference type="Proteomes" id="UP001315278">
    <property type="component" value="Unassembled WGS sequence"/>
</dbReference>
<evidence type="ECO:0000259" key="6">
    <source>
        <dbReference type="PROSITE" id="PS50850"/>
    </source>
</evidence>
<dbReference type="EMBL" id="JAFCJH010000055">
    <property type="protein sequence ID" value="MBR0800496.1"/>
    <property type="molecule type" value="Genomic_DNA"/>
</dbReference>
<dbReference type="PANTHER" id="PTHR11662:SF450">
    <property type="entry name" value="BLR1003 PROTEIN"/>
    <property type="match status" value="1"/>
</dbReference>
<gene>
    <name evidence="7" type="ORF">JQ615_34530</name>
</gene>
<dbReference type="RefSeq" id="WP_212494882.1">
    <property type="nucleotide sequence ID" value="NZ_JAFCJH010000055.1"/>
</dbReference>
<keyword evidence="4 5" id="KW-0472">Membrane</keyword>
<dbReference type="Gene3D" id="1.20.1250.20">
    <property type="entry name" value="MFS general substrate transporter like domains"/>
    <property type="match status" value="1"/>
</dbReference>
<dbReference type="InterPro" id="IPR011701">
    <property type="entry name" value="MFS"/>
</dbReference>
<dbReference type="InterPro" id="IPR036259">
    <property type="entry name" value="MFS_trans_sf"/>
</dbReference>